<dbReference type="EMBL" id="SDPN01000006">
    <property type="protein sequence ID" value="RXZ72287.1"/>
    <property type="molecule type" value="Genomic_DNA"/>
</dbReference>
<keyword evidence="1" id="KW-0560">Oxidoreductase</keyword>
<dbReference type="InterPro" id="IPR006094">
    <property type="entry name" value="Oxid_FAD_bind_N"/>
</dbReference>
<dbReference type="OrthoDB" id="9800184at2"/>
<gene>
    <name evidence="3" type="ORF">ESP51_05255</name>
</gene>
<dbReference type="Gene3D" id="3.30.70.2530">
    <property type="match status" value="1"/>
</dbReference>
<dbReference type="SUPFAM" id="SSF56176">
    <property type="entry name" value="FAD-binding/transporter-associated domain-like"/>
    <property type="match status" value="1"/>
</dbReference>
<dbReference type="Proteomes" id="UP000293865">
    <property type="component" value="Unassembled WGS sequence"/>
</dbReference>
<dbReference type="Gene3D" id="3.30.70.2520">
    <property type="match status" value="1"/>
</dbReference>
<dbReference type="InterPro" id="IPR016167">
    <property type="entry name" value="FAD-bd_PCMH_sub1"/>
</dbReference>
<dbReference type="GO" id="GO:0071949">
    <property type="term" value="F:FAD binding"/>
    <property type="evidence" value="ECO:0007669"/>
    <property type="project" value="InterPro"/>
</dbReference>
<feature type="domain" description="FAD-binding PCMH-type" evidence="2">
    <location>
        <begin position="19"/>
        <end position="187"/>
    </location>
</feature>
<keyword evidence="4" id="KW-1185">Reference proteome</keyword>
<dbReference type="GO" id="GO:0080049">
    <property type="term" value="F:L-gulono-1,4-lactone dehydrogenase activity"/>
    <property type="evidence" value="ECO:0007669"/>
    <property type="project" value="TreeGrafter"/>
</dbReference>
<dbReference type="PANTHER" id="PTHR43762">
    <property type="entry name" value="L-GULONOLACTONE OXIDASE"/>
    <property type="match status" value="1"/>
</dbReference>
<evidence type="ECO:0000259" key="2">
    <source>
        <dbReference type="PROSITE" id="PS51387"/>
    </source>
</evidence>
<evidence type="ECO:0000256" key="1">
    <source>
        <dbReference type="ARBA" id="ARBA00023002"/>
    </source>
</evidence>
<dbReference type="InterPro" id="IPR036318">
    <property type="entry name" value="FAD-bd_PCMH-like_sf"/>
</dbReference>
<dbReference type="Gene3D" id="3.30.465.10">
    <property type="match status" value="1"/>
</dbReference>
<accession>A0A4Q2L490</accession>
<dbReference type="GO" id="GO:0016020">
    <property type="term" value="C:membrane"/>
    <property type="evidence" value="ECO:0007669"/>
    <property type="project" value="InterPro"/>
</dbReference>
<dbReference type="Gene3D" id="3.30.43.10">
    <property type="entry name" value="Uridine Diphospho-n-acetylenolpyruvylglucosamine Reductase, domain 2"/>
    <property type="match status" value="1"/>
</dbReference>
<dbReference type="Pfam" id="PF04030">
    <property type="entry name" value="ALO"/>
    <property type="match status" value="1"/>
</dbReference>
<dbReference type="PIRSF" id="PIRSF000136">
    <property type="entry name" value="LGO_GLO"/>
    <property type="match status" value="1"/>
</dbReference>
<name>A0A4Q2L490_9MICO</name>
<reference evidence="3 4" key="1">
    <citation type="submission" date="2019-01" db="EMBL/GenBank/DDBJ databases">
        <title>Agromyces.</title>
        <authorList>
            <person name="Li J."/>
        </authorList>
    </citation>
    <scope>NUCLEOTIDE SEQUENCE [LARGE SCALE GENOMIC DNA]</scope>
    <source>
        <strain evidence="3 4">DSM 15934</strain>
    </source>
</reference>
<protein>
    <submittedName>
        <fullName evidence="3">FAD-binding protein</fullName>
    </submittedName>
</protein>
<dbReference type="InterPro" id="IPR007173">
    <property type="entry name" value="ALO_C"/>
</dbReference>
<dbReference type="Pfam" id="PF01565">
    <property type="entry name" value="FAD_binding_4"/>
    <property type="match status" value="1"/>
</dbReference>
<comment type="caution">
    <text evidence="3">The sequence shown here is derived from an EMBL/GenBank/DDBJ whole genome shotgun (WGS) entry which is preliminary data.</text>
</comment>
<organism evidence="3 4">
    <name type="scientific">Agromyces albus</name>
    <dbReference type="NCBI Taxonomy" id="205332"/>
    <lineage>
        <taxon>Bacteria</taxon>
        <taxon>Bacillati</taxon>
        <taxon>Actinomycetota</taxon>
        <taxon>Actinomycetes</taxon>
        <taxon>Micrococcales</taxon>
        <taxon>Microbacteriaceae</taxon>
        <taxon>Agromyces</taxon>
    </lineage>
</organism>
<evidence type="ECO:0000313" key="3">
    <source>
        <dbReference type="EMBL" id="RXZ72287.1"/>
    </source>
</evidence>
<dbReference type="GO" id="GO:0003885">
    <property type="term" value="F:D-arabinono-1,4-lactone oxidase activity"/>
    <property type="evidence" value="ECO:0007669"/>
    <property type="project" value="InterPro"/>
</dbReference>
<dbReference type="AlphaFoldDB" id="A0A4Q2L490"/>
<dbReference type="InterPro" id="IPR016166">
    <property type="entry name" value="FAD-bd_PCMH"/>
</dbReference>
<dbReference type="PROSITE" id="PS51387">
    <property type="entry name" value="FAD_PCMH"/>
    <property type="match status" value="1"/>
</dbReference>
<sequence length="430" mass="45793">MTPAPTTIQPSATNWAGNLRYAARGVAAPRDLDELRRLLAAAELAGERVRPLGTRHSFNDIADTDGLLVSTAALPADIEIDAERRLVRVSGGLRYGDLAVRLEESGWAVGNLASLPHISVAGAVSTGTHGSGDRNGSLAASVAAVELLTAGGELVTLRRGDADFDAVVVGLGAFGVVTHVTLDIEPSFQVEQTVYERLPLDAVLADLDAVTGLGYSVSLFTTWRDADVIDQLWVKRRPDRDRPALADVVGARPATGPRHPLPGVSAEYCTEQGGAAGPWLERLAHFRMGFTPSNGEELQSEYLVPREQAVAAIGAVRGLAAEIAPLLFVSEVRTVAADALWLSPAFGRDVVGLHFTWRPVQAEVVALLPRLEAALAGFEARPHWGKLFAADAAALAPLYPRFDAFTALAAQYDPMGRFRNAFTERVLFGA</sequence>
<dbReference type="InterPro" id="IPR016169">
    <property type="entry name" value="FAD-bd_PCMH_sub2"/>
</dbReference>
<dbReference type="Gene3D" id="1.10.45.10">
    <property type="entry name" value="Vanillyl-alcohol Oxidase, Chain A, domain 4"/>
    <property type="match status" value="1"/>
</dbReference>
<dbReference type="PANTHER" id="PTHR43762:SF1">
    <property type="entry name" value="D-ARABINONO-1,4-LACTONE OXIDASE"/>
    <property type="match status" value="1"/>
</dbReference>
<dbReference type="RefSeq" id="WP_129519841.1">
    <property type="nucleotide sequence ID" value="NZ_SDPN01000006.1"/>
</dbReference>
<proteinExistence type="predicted"/>
<evidence type="ECO:0000313" key="4">
    <source>
        <dbReference type="Proteomes" id="UP000293865"/>
    </source>
</evidence>
<dbReference type="InterPro" id="IPR010031">
    <property type="entry name" value="FAD_lactone_oxidase-like"/>
</dbReference>
<dbReference type="InterPro" id="IPR016171">
    <property type="entry name" value="Vanillyl_alc_oxidase_C-sub2"/>
</dbReference>